<dbReference type="InterPro" id="IPR001584">
    <property type="entry name" value="Integrase_cat-core"/>
</dbReference>
<dbReference type="AlphaFoldDB" id="A0A0D8HLL8"/>
<dbReference type="Pfam" id="PF00665">
    <property type="entry name" value="rve"/>
    <property type="match status" value="1"/>
</dbReference>
<dbReference type="InterPro" id="IPR012337">
    <property type="entry name" value="RNaseH-like_sf"/>
</dbReference>
<organism evidence="3 4">
    <name type="scientific">Acidithrix ferrooxidans</name>
    <dbReference type="NCBI Taxonomy" id="1280514"/>
    <lineage>
        <taxon>Bacteria</taxon>
        <taxon>Bacillati</taxon>
        <taxon>Actinomycetota</taxon>
        <taxon>Acidimicrobiia</taxon>
        <taxon>Acidimicrobiales</taxon>
        <taxon>Acidimicrobiaceae</taxon>
        <taxon>Acidithrix</taxon>
    </lineage>
</organism>
<dbReference type="PANTHER" id="PTHR46889:SF4">
    <property type="entry name" value="TRANSPOSASE INSO FOR INSERTION SEQUENCE ELEMENT IS911B-RELATED"/>
    <property type="match status" value="1"/>
</dbReference>
<dbReference type="PANTHER" id="PTHR46889">
    <property type="entry name" value="TRANSPOSASE INSF FOR INSERTION SEQUENCE IS3B-RELATED"/>
    <property type="match status" value="1"/>
</dbReference>
<dbReference type="STRING" id="1280514.AXFE_04850"/>
<dbReference type="Gene3D" id="3.30.420.10">
    <property type="entry name" value="Ribonuclease H-like superfamily/Ribonuclease H"/>
    <property type="match status" value="1"/>
</dbReference>
<dbReference type="InterPro" id="IPR050900">
    <property type="entry name" value="Transposase_IS3/IS150/IS904"/>
</dbReference>
<dbReference type="PROSITE" id="PS50994">
    <property type="entry name" value="INTEGRASE"/>
    <property type="match status" value="1"/>
</dbReference>
<dbReference type="PATRIC" id="fig|1280514.3.peg.669"/>
<keyword evidence="1" id="KW-0175">Coiled coil</keyword>
<dbReference type="GO" id="GO:0015074">
    <property type="term" value="P:DNA integration"/>
    <property type="evidence" value="ECO:0007669"/>
    <property type="project" value="InterPro"/>
</dbReference>
<dbReference type="Proteomes" id="UP000032360">
    <property type="component" value="Unassembled WGS sequence"/>
</dbReference>
<dbReference type="GO" id="GO:0003676">
    <property type="term" value="F:nucleic acid binding"/>
    <property type="evidence" value="ECO:0007669"/>
    <property type="project" value="InterPro"/>
</dbReference>
<feature type="coiled-coil region" evidence="1">
    <location>
        <begin position="38"/>
        <end position="72"/>
    </location>
</feature>
<gene>
    <name evidence="3" type="ORF">AXFE_04850</name>
</gene>
<name>A0A0D8HLL8_9ACTN</name>
<keyword evidence="4" id="KW-1185">Reference proteome</keyword>
<dbReference type="InterPro" id="IPR048020">
    <property type="entry name" value="Transpos_IS3"/>
</dbReference>
<dbReference type="InterPro" id="IPR036397">
    <property type="entry name" value="RNaseH_sf"/>
</dbReference>
<dbReference type="NCBIfam" id="NF033516">
    <property type="entry name" value="transpos_IS3"/>
    <property type="match status" value="1"/>
</dbReference>
<accession>A0A0D8HLL8</accession>
<reference evidence="3 4" key="1">
    <citation type="submission" date="2015-01" db="EMBL/GenBank/DDBJ databases">
        <title>Draft genome of the acidophilic iron oxidizer Acidithrix ferrooxidans strain Py-F3.</title>
        <authorList>
            <person name="Poehlein A."/>
            <person name="Eisen S."/>
            <person name="Schloemann M."/>
            <person name="Johnson B.D."/>
            <person name="Daniel R."/>
            <person name="Muehling M."/>
        </authorList>
    </citation>
    <scope>NUCLEOTIDE SEQUENCE [LARGE SCALE GENOMIC DNA]</scope>
    <source>
        <strain evidence="3 4">Py-F3</strain>
    </source>
</reference>
<protein>
    <submittedName>
        <fullName evidence="3">Integrase core domain protein</fullName>
    </submittedName>
</protein>
<dbReference type="EMBL" id="JXYS01000011">
    <property type="protein sequence ID" value="KJF18647.1"/>
    <property type="molecule type" value="Genomic_DNA"/>
</dbReference>
<evidence type="ECO:0000313" key="3">
    <source>
        <dbReference type="EMBL" id="KJF18647.1"/>
    </source>
</evidence>
<proteinExistence type="predicted"/>
<evidence type="ECO:0000256" key="1">
    <source>
        <dbReference type="SAM" id="Coils"/>
    </source>
</evidence>
<sequence length="468" mass="51751">MTELELGTYLREHGILAEDLDSWKSACQEANDRSSIAAKEYRANLANERAKVTLLERELARKEKALAETAALAVLLRKSPGVLGGQGRLIPLSERQRAVTLIAEANSAGVNLSCAVREVGICESTYERWRKAGGVDATKASPKEISDAILEDKRLTRVYPTPPNALSDQERAEILKVCASPEYRSLPPAQIVPALADQGVYLASESTFYRVLGDAGLNKRRGRVALPRRRSKPNHVAKGPREVWVTDISYLPGPIKGLFYYLHFIMDLYSRKIVGYEIYENESSENLATVLKRATLNEGSLAPSVLHSDNGSPMKGTTLVALCYLLGIAASYSRPRTSNDNAHMESMFRTVKYCASYPHDGFASLMAARVWIEGFVQFYNEEHHHSGLNFVTPNQKHNGEDVMILAKRVKVYEEAKAKNPKRWINANTRNWQPVVSTSLVPTNQTTTASKSTTAASDALSDLNLTSLP</sequence>
<comment type="caution">
    <text evidence="3">The sequence shown here is derived from an EMBL/GenBank/DDBJ whole genome shotgun (WGS) entry which is preliminary data.</text>
</comment>
<evidence type="ECO:0000259" key="2">
    <source>
        <dbReference type="PROSITE" id="PS50994"/>
    </source>
</evidence>
<feature type="domain" description="Integrase catalytic" evidence="2">
    <location>
        <begin position="236"/>
        <end position="401"/>
    </location>
</feature>
<dbReference type="SUPFAM" id="SSF53098">
    <property type="entry name" value="Ribonuclease H-like"/>
    <property type="match status" value="1"/>
</dbReference>
<evidence type="ECO:0000313" key="4">
    <source>
        <dbReference type="Proteomes" id="UP000032360"/>
    </source>
</evidence>